<proteinExistence type="predicted"/>
<name>A0AAV6KYQ3_9ERIC</name>
<dbReference type="PANTHER" id="PTHR46328">
    <property type="entry name" value="FAR-RED IMPAIRED RESPONSIVE (FAR1) FAMILY PROTEIN-RELATED"/>
    <property type="match status" value="1"/>
</dbReference>
<dbReference type="InterPro" id="IPR004330">
    <property type="entry name" value="FAR1_DNA_bnd_dom"/>
</dbReference>
<dbReference type="EMBL" id="JACTNZ010000003">
    <property type="protein sequence ID" value="KAG5557611.1"/>
    <property type="molecule type" value="Genomic_DNA"/>
</dbReference>
<feature type="region of interest" description="Disordered" evidence="1">
    <location>
        <begin position="1"/>
        <end position="61"/>
    </location>
</feature>
<feature type="compositionally biased region" description="Polar residues" evidence="1">
    <location>
        <begin position="1"/>
        <end position="11"/>
    </location>
</feature>
<dbReference type="PANTHER" id="PTHR46328:SF30">
    <property type="entry name" value="OS04G0641500 PROTEIN"/>
    <property type="match status" value="1"/>
</dbReference>
<gene>
    <name evidence="3" type="ORF">RHGRI_007760</name>
</gene>
<organism evidence="3 4">
    <name type="scientific">Rhododendron griersonianum</name>
    <dbReference type="NCBI Taxonomy" id="479676"/>
    <lineage>
        <taxon>Eukaryota</taxon>
        <taxon>Viridiplantae</taxon>
        <taxon>Streptophyta</taxon>
        <taxon>Embryophyta</taxon>
        <taxon>Tracheophyta</taxon>
        <taxon>Spermatophyta</taxon>
        <taxon>Magnoliopsida</taxon>
        <taxon>eudicotyledons</taxon>
        <taxon>Gunneridae</taxon>
        <taxon>Pentapetalae</taxon>
        <taxon>asterids</taxon>
        <taxon>Ericales</taxon>
        <taxon>Ericaceae</taxon>
        <taxon>Ericoideae</taxon>
        <taxon>Rhodoreae</taxon>
        <taxon>Rhododendron</taxon>
    </lineage>
</organism>
<sequence length="135" mass="15372">METPNSTTNSKGVKVDSYDWESKSESCPNSSEDSQSSNTFGENDVDGEREGEGSASSVDDSFRLLTDTEIVQMTFVFEDEAGQFYNAYAKAIGFSVRKNKSRRQTGNEMYVRSRVWVCSREGQRNKRHLQRTNRK</sequence>
<feature type="domain" description="FAR1" evidence="2">
    <location>
        <begin position="83"/>
        <end position="130"/>
    </location>
</feature>
<keyword evidence="4" id="KW-1185">Reference proteome</keyword>
<accession>A0AAV6KYQ3</accession>
<evidence type="ECO:0000313" key="3">
    <source>
        <dbReference type="EMBL" id="KAG5557611.1"/>
    </source>
</evidence>
<evidence type="ECO:0000313" key="4">
    <source>
        <dbReference type="Proteomes" id="UP000823749"/>
    </source>
</evidence>
<evidence type="ECO:0000256" key="1">
    <source>
        <dbReference type="SAM" id="MobiDB-lite"/>
    </source>
</evidence>
<dbReference type="AlphaFoldDB" id="A0AAV6KYQ3"/>
<reference evidence="3" key="1">
    <citation type="submission" date="2020-08" db="EMBL/GenBank/DDBJ databases">
        <title>Plant Genome Project.</title>
        <authorList>
            <person name="Zhang R.-G."/>
        </authorList>
    </citation>
    <scope>NUCLEOTIDE SEQUENCE</scope>
    <source>
        <strain evidence="3">WSP0</strain>
        <tissue evidence="3">Leaf</tissue>
    </source>
</reference>
<dbReference type="Pfam" id="PF03101">
    <property type="entry name" value="FAR1"/>
    <property type="match status" value="1"/>
</dbReference>
<feature type="compositionally biased region" description="Basic and acidic residues" evidence="1">
    <location>
        <begin position="13"/>
        <end position="24"/>
    </location>
</feature>
<dbReference type="Proteomes" id="UP000823749">
    <property type="component" value="Chromosome 3"/>
</dbReference>
<comment type="caution">
    <text evidence="3">The sequence shown here is derived from an EMBL/GenBank/DDBJ whole genome shotgun (WGS) entry which is preliminary data.</text>
</comment>
<evidence type="ECO:0000259" key="2">
    <source>
        <dbReference type="Pfam" id="PF03101"/>
    </source>
</evidence>
<feature type="compositionally biased region" description="Polar residues" evidence="1">
    <location>
        <begin position="25"/>
        <end position="41"/>
    </location>
</feature>
<protein>
    <recommendedName>
        <fullName evidence="2">FAR1 domain-containing protein</fullName>
    </recommendedName>
</protein>